<evidence type="ECO:0000256" key="3">
    <source>
        <dbReference type="ARBA" id="ARBA00022723"/>
    </source>
</evidence>
<keyword evidence="6 7" id="KW-0503">Monooxygenase</keyword>
<evidence type="ECO:0000256" key="2">
    <source>
        <dbReference type="ARBA" id="ARBA00022617"/>
    </source>
</evidence>
<feature type="region of interest" description="Disordered" evidence="8">
    <location>
        <begin position="1"/>
        <end position="22"/>
    </location>
</feature>
<dbReference type="PANTHER" id="PTHR46696">
    <property type="entry name" value="P450, PUTATIVE (EUROFUNG)-RELATED"/>
    <property type="match status" value="1"/>
</dbReference>
<keyword evidence="2 7" id="KW-0349">Heme</keyword>
<dbReference type="PANTHER" id="PTHR46696:SF1">
    <property type="entry name" value="CYTOCHROME P450 YJIB-RELATED"/>
    <property type="match status" value="1"/>
</dbReference>
<dbReference type="FunFam" id="1.10.630.10:FF:000018">
    <property type="entry name" value="Cytochrome P450 monooxygenase"/>
    <property type="match status" value="1"/>
</dbReference>
<proteinExistence type="inferred from homology"/>
<dbReference type="STRING" id="2017.SAMN05444320_102544"/>
<keyword evidence="10" id="KW-1185">Reference proteome</keyword>
<dbReference type="GO" id="GO:0005506">
    <property type="term" value="F:iron ion binding"/>
    <property type="evidence" value="ECO:0007669"/>
    <property type="project" value="InterPro"/>
</dbReference>
<dbReference type="Gene3D" id="1.10.630.10">
    <property type="entry name" value="Cytochrome P450"/>
    <property type="match status" value="1"/>
</dbReference>
<evidence type="ECO:0000256" key="8">
    <source>
        <dbReference type="SAM" id="MobiDB-lite"/>
    </source>
</evidence>
<gene>
    <name evidence="9" type="ORF">SAMN05444320_102544</name>
</gene>
<evidence type="ECO:0000256" key="4">
    <source>
        <dbReference type="ARBA" id="ARBA00023002"/>
    </source>
</evidence>
<keyword evidence="4 7" id="KW-0560">Oxidoreductase</keyword>
<dbReference type="InterPro" id="IPR036396">
    <property type="entry name" value="Cyt_P450_sf"/>
</dbReference>
<dbReference type="GO" id="GO:0020037">
    <property type="term" value="F:heme binding"/>
    <property type="evidence" value="ECO:0007669"/>
    <property type="project" value="InterPro"/>
</dbReference>
<protein>
    <submittedName>
        <fullName evidence="9">Cytochrome P450</fullName>
    </submittedName>
</protein>
<sequence length="404" mass="44887">MVRPMSTSTEHEPRDFPLAPPGTMGPPANYAALQRECPVTRVRMLIDATAWYVTRYEDVRAVLADPRFVRPTINAWPVPAVDQPSSGPELVTMMEMDGPRHRALRQAVAQSFSARAARARESRVRARAEELLADVERLGPPADLVAAFAEPFPLLVMCDLVGIPADDREFFLPLADAALGAMVTLEEGRRATERLRDYLTDLLAYKEREPADDVLTDLVRRRDSGALTQEELIAFGLSMLVAGYRTSTMFLANAVLTLVSHPERFDALRNDPTLVPGAVEELLRFLPVMNGVVVLLATEDVELRGRRIRAGEAVLPIIPAANRDHSVFSDPDRFDPRRRPNPHLSFGRGTHNCVGVHLARLELTAALQSLTSRFPALRLAVPEHRIPWDDDSPAKSPLRLPVSW</sequence>
<dbReference type="GO" id="GO:0004497">
    <property type="term" value="F:monooxygenase activity"/>
    <property type="evidence" value="ECO:0007669"/>
    <property type="project" value="UniProtKB-KW"/>
</dbReference>
<evidence type="ECO:0000256" key="6">
    <source>
        <dbReference type="ARBA" id="ARBA00023033"/>
    </source>
</evidence>
<dbReference type="AlphaFoldDB" id="A0A1M4YZJ4"/>
<evidence type="ECO:0000256" key="5">
    <source>
        <dbReference type="ARBA" id="ARBA00023004"/>
    </source>
</evidence>
<keyword evidence="5 7" id="KW-0408">Iron</keyword>
<dbReference type="Proteomes" id="UP000184501">
    <property type="component" value="Unassembled WGS sequence"/>
</dbReference>
<name>A0A1M4YZJ4_STRHI</name>
<evidence type="ECO:0000313" key="9">
    <source>
        <dbReference type="EMBL" id="SHF11125.1"/>
    </source>
</evidence>
<dbReference type="PRINTS" id="PR00359">
    <property type="entry name" value="BP450"/>
</dbReference>
<organism evidence="9 10">
    <name type="scientific">Streptoalloteichus hindustanus</name>
    <dbReference type="NCBI Taxonomy" id="2017"/>
    <lineage>
        <taxon>Bacteria</taxon>
        <taxon>Bacillati</taxon>
        <taxon>Actinomycetota</taxon>
        <taxon>Actinomycetes</taxon>
        <taxon>Pseudonocardiales</taxon>
        <taxon>Pseudonocardiaceae</taxon>
        <taxon>Streptoalloteichus</taxon>
    </lineage>
</organism>
<dbReference type="CDD" id="cd11031">
    <property type="entry name" value="Cyp158A-like"/>
    <property type="match status" value="1"/>
</dbReference>
<dbReference type="EMBL" id="FQVN01000002">
    <property type="protein sequence ID" value="SHF11125.1"/>
    <property type="molecule type" value="Genomic_DNA"/>
</dbReference>
<accession>A0A1M4YZJ4</accession>
<evidence type="ECO:0000313" key="10">
    <source>
        <dbReference type="Proteomes" id="UP000184501"/>
    </source>
</evidence>
<dbReference type="InterPro" id="IPR001128">
    <property type="entry name" value="Cyt_P450"/>
</dbReference>
<keyword evidence="3 7" id="KW-0479">Metal-binding</keyword>
<comment type="similarity">
    <text evidence="1 7">Belongs to the cytochrome P450 family.</text>
</comment>
<reference evidence="9 10" key="1">
    <citation type="submission" date="2016-11" db="EMBL/GenBank/DDBJ databases">
        <authorList>
            <person name="Jaros S."/>
            <person name="Januszkiewicz K."/>
            <person name="Wedrychowicz H."/>
        </authorList>
    </citation>
    <scope>NUCLEOTIDE SEQUENCE [LARGE SCALE GENOMIC DNA]</scope>
    <source>
        <strain evidence="9 10">DSM 44523</strain>
    </source>
</reference>
<dbReference type="GO" id="GO:0016705">
    <property type="term" value="F:oxidoreductase activity, acting on paired donors, with incorporation or reduction of molecular oxygen"/>
    <property type="evidence" value="ECO:0007669"/>
    <property type="project" value="InterPro"/>
</dbReference>
<dbReference type="PRINTS" id="PR00385">
    <property type="entry name" value="P450"/>
</dbReference>
<evidence type="ECO:0000256" key="1">
    <source>
        <dbReference type="ARBA" id="ARBA00010617"/>
    </source>
</evidence>
<dbReference type="SUPFAM" id="SSF48264">
    <property type="entry name" value="Cytochrome P450"/>
    <property type="match status" value="1"/>
</dbReference>
<dbReference type="Pfam" id="PF00067">
    <property type="entry name" value="p450"/>
    <property type="match status" value="1"/>
</dbReference>
<dbReference type="InterPro" id="IPR002397">
    <property type="entry name" value="Cyt_P450_B"/>
</dbReference>
<dbReference type="InterPro" id="IPR017972">
    <property type="entry name" value="Cyt_P450_CS"/>
</dbReference>
<dbReference type="OrthoDB" id="3435869at2"/>
<dbReference type="PROSITE" id="PS00086">
    <property type="entry name" value="CYTOCHROME_P450"/>
    <property type="match status" value="1"/>
</dbReference>
<evidence type="ECO:0000256" key="7">
    <source>
        <dbReference type="RuleBase" id="RU000461"/>
    </source>
</evidence>